<dbReference type="RefSeq" id="WP_014780594.1">
    <property type="nucleotide sequence ID" value="NC_018012.1"/>
</dbReference>
<proteinExistence type="predicted"/>
<dbReference type="HOGENOM" id="CLU_2511675_0_0_6"/>
<keyword evidence="2" id="KW-1185">Reference proteome</keyword>
<protein>
    <submittedName>
        <fullName evidence="1">Uncharacterized protein</fullName>
    </submittedName>
</protein>
<name>I3YGV0_THIV6</name>
<dbReference type="AlphaFoldDB" id="I3YGV0"/>
<dbReference type="EMBL" id="CP003154">
    <property type="protein sequence ID" value="AFL76218.1"/>
    <property type="molecule type" value="Genomic_DNA"/>
</dbReference>
<gene>
    <name evidence="1" type="ordered locus">Thivi_4415</name>
</gene>
<organism evidence="1 2">
    <name type="scientific">Thiocystis violascens (strain ATCC 17096 / DSM 198 / 6111)</name>
    <name type="common">Chromatium violascens</name>
    <dbReference type="NCBI Taxonomy" id="765911"/>
    <lineage>
        <taxon>Bacteria</taxon>
        <taxon>Pseudomonadati</taxon>
        <taxon>Pseudomonadota</taxon>
        <taxon>Gammaproteobacteria</taxon>
        <taxon>Chromatiales</taxon>
        <taxon>Chromatiaceae</taxon>
        <taxon>Thiocystis</taxon>
    </lineage>
</organism>
<dbReference type="Proteomes" id="UP000006062">
    <property type="component" value="Chromosome"/>
</dbReference>
<evidence type="ECO:0000313" key="1">
    <source>
        <dbReference type="EMBL" id="AFL76218.1"/>
    </source>
</evidence>
<dbReference type="STRING" id="765911.Thivi_4415"/>
<sequence length="85" mass="9411">MNAVWINLIAAILRRLFDTALWQHLLTLILAADASDLPGAEKRQWVLNQLHALPESYRQALASVAPWLLNLALEAIVASLRAKAS</sequence>
<evidence type="ECO:0000313" key="2">
    <source>
        <dbReference type="Proteomes" id="UP000006062"/>
    </source>
</evidence>
<accession>I3YGV0</accession>
<dbReference type="KEGG" id="tvi:Thivi_4415"/>
<reference evidence="1 2" key="1">
    <citation type="submission" date="2012-06" db="EMBL/GenBank/DDBJ databases">
        <title>Complete sequence of Thiocystis violascens DSM 198.</title>
        <authorList>
            <consortium name="US DOE Joint Genome Institute"/>
            <person name="Lucas S."/>
            <person name="Han J."/>
            <person name="Lapidus A."/>
            <person name="Cheng J.-F."/>
            <person name="Goodwin L."/>
            <person name="Pitluck S."/>
            <person name="Peters L."/>
            <person name="Ovchinnikova G."/>
            <person name="Teshima H."/>
            <person name="Detter J.C."/>
            <person name="Han C."/>
            <person name="Tapia R."/>
            <person name="Land M."/>
            <person name="Hauser L."/>
            <person name="Kyrpides N."/>
            <person name="Ivanova N."/>
            <person name="Pagani I."/>
            <person name="Vogl K."/>
            <person name="Liu Z."/>
            <person name="Frigaard N.-U."/>
            <person name="Bryant D."/>
            <person name="Woyke T."/>
        </authorList>
    </citation>
    <scope>NUCLEOTIDE SEQUENCE [LARGE SCALE GENOMIC DNA]</scope>
    <source>
        <strain evidence="2">ATCC 17096 / DSM 198 / 6111</strain>
    </source>
</reference>